<dbReference type="SMART" id="SM00954">
    <property type="entry name" value="RelA_SpoT"/>
    <property type="match status" value="1"/>
</dbReference>
<dbReference type="GO" id="GO:0042594">
    <property type="term" value="P:response to starvation"/>
    <property type="evidence" value="ECO:0007669"/>
    <property type="project" value="TreeGrafter"/>
</dbReference>
<gene>
    <name evidence="7" type="primary">relA</name>
    <name evidence="7" type="ordered locus">FTN_1518</name>
</gene>
<dbReference type="InterPro" id="IPR012676">
    <property type="entry name" value="TGS-like"/>
</dbReference>
<dbReference type="KEGG" id="ftn:FTN_1518"/>
<dbReference type="GO" id="GO:0008893">
    <property type="term" value="F:guanosine-3',5'-bis(diphosphate) 3'-diphosphatase activity"/>
    <property type="evidence" value="ECO:0007669"/>
    <property type="project" value="TreeGrafter"/>
</dbReference>
<keyword evidence="8" id="KW-1185">Reference proteome</keyword>
<protein>
    <recommendedName>
        <fullName evidence="1">GTP pyrophosphokinase</fullName>
    </recommendedName>
    <alternativeName>
        <fullName evidence="3">(p)ppGpp synthase</fullName>
    </alternativeName>
    <alternativeName>
        <fullName evidence="2">ATP:GTP 3'-pyrophosphotransferase</fullName>
    </alternativeName>
    <alternativeName>
        <fullName evidence="4">ppGpp synthase I</fullName>
    </alternativeName>
</protein>
<dbReference type="Proteomes" id="UP000000762">
    <property type="component" value="Chromosome"/>
</dbReference>
<reference evidence="8" key="1">
    <citation type="journal article" date="2007" name="Genome Biol.">
        <title>Comparison of Francisella tularensis genomes reveals evolutionary events associated with the emergence of human pathogenic strains.</title>
        <authorList>
            <person name="Rohmer L."/>
            <person name="Fong C."/>
            <person name="Abmayr S."/>
            <person name="Wasnick M."/>
            <person name="Larson Freeman T.J."/>
            <person name="Radey M."/>
            <person name="Guina T."/>
            <person name="Svensson K."/>
            <person name="Hayden H.S."/>
            <person name="Jacobs M."/>
            <person name="Gallagher L.A."/>
            <person name="Manoil C."/>
            <person name="Ernst R.K."/>
            <person name="Drees B."/>
            <person name="Buckley D."/>
            <person name="Haugen E."/>
            <person name="Bovee D."/>
            <person name="Zhou Y."/>
            <person name="Chang J."/>
            <person name="Levy R."/>
            <person name="Lim R."/>
            <person name="Gillett W."/>
            <person name="Guenthener D."/>
            <person name="Kang A."/>
            <person name="Shaffer S.A."/>
            <person name="Taylor G."/>
            <person name="Chen J."/>
            <person name="Gallis B."/>
            <person name="D'Argenio D.A."/>
            <person name="Forsman M."/>
            <person name="Olson M.V."/>
            <person name="Goodlett D.R."/>
            <person name="Kaul R."/>
            <person name="Miller S.I."/>
            <person name="Brittnacher M.J."/>
        </authorList>
    </citation>
    <scope>NUCLEOTIDE SEQUENCE [LARGE SCALE GENOMIC DNA]</scope>
    <source>
        <strain evidence="8">U112</strain>
    </source>
</reference>
<dbReference type="GO" id="GO:0015969">
    <property type="term" value="P:guanosine tetraphosphate metabolic process"/>
    <property type="evidence" value="ECO:0007669"/>
    <property type="project" value="InterPro"/>
</dbReference>
<dbReference type="InterPro" id="IPR004811">
    <property type="entry name" value="RelA/Spo_fam"/>
</dbReference>
<dbReference type="SUPFAM" id="SSF81301">
    <property type="entry name" value="Nucleotidyltransferase"/>
    <property type="match status" value="1"/>
</dbReference>
<evidence type="ECO:0000313" key="7">
    <source>
        <dbReference type="EMBL" id="ABK90383.1"/>
    </source>
</evidence>
<evidence type="ECO:0000259" key="6">
    <source>
        <dbReference type="PROSITE" id="PS51880"/>
    </source>
</evidence>
<dbReference type="InterPro" id="IPR033655">
    <property type="entry name" value="TGS_RelA/SpoT"/>
</dbReference>
<dbReference type="NCBIfam" id="TIGR00691">
    <property type="entry name" value="spoT_relA"/>
    <property type="match status" value="1"/>
</dbReference>
<proteinExistence type="inferred from homology"/>
<dbReference type="Pfam" id="PF13328">
    <property type="entry name" value="HD_4"/>
    <property type="match status" value="1"/>
</dbReference>
<evidence type="ECO:0000256" key="3">
    <source>
        <dbReference type="ARBA" id="ARBA00032407"/>
    </source>
</evidence>
<dbReference type="CDD" id="cd05399">
    <property type="entry name" value="NT_Rel-Spo_like"/>
    <property type="match status" value="1"/>
</dbReference>
<evidence type="ECO:0000313" key="8">
    <source>
        <dbReference type="Proteomes" id="UP000000762"/>
    </source>
</evidence>
<dbReference type="InterPro" id="IPR012675">
    <property type="entry name" value="Beta-grasp_dom_sf"/>
</dbReference>
<sequence length="669" mass="77018">MTVYYRTRLIDWLCIFYKKWVIMQVIDSKLLDSDGQIKDELLISELKSFYTSDKFEIIAAALELLKNKSAESVRHPTGISSFLYAIEMAYVLFKIRADEESVSAGILYELYNFGDISDEDIEQATNQTVLKILQGTRKMSAIRMYRSDNISLEQIDTFRKMLLTIIEDVRIVLVKIVDKLCTIRHLKSLSSNTQRVIARETLDIYAPLANRLGLGAIKWELEDRAFFFLQQDEYKRIAKSLGVTRKQREDFLHQVIQELKSTLKKYNLHAGIQGRVKHIYSIYKKFKNKGYQELDDLYDITAVRVITNNVDECYKVLAEVNNLYSPIPEEFSDYIAHPKPNGYKSIHTVVKVGEQNIEVQIRTQQMHEESELGFAAHWRYKEGVKFDASYEARVAWLRSLLEWEKEINEDDSQITKELNKRLYVFTPANELIDLAEGSTVLDFAYSVHTMVGHRTKGAKLNGKIVPLTTKLKTGDKVEILTGKEPNPSKDWASENLGYLTSARNRSRVTKWFNEQNKEDNIALGKDRLLKELRGYDLKEVDFVEVAAKFNMKTSDSLFAAIEGGSLKTNSVVNYIIDTYSAEEKLIKKKHKVTNLKAKAPKVLVSGFDGMKYEMAKCCHPVYPDQIQGYMSVSKGVVIHTTNCPNLNHLKEKSPEKFIEVNWDDNEETN</sequence>
<evidence type="ECO:0000256" key="2">
    <source>
        <dbReference type="ARBA" id="ARBA00029754"/>
    </source>
</evidence>
<dbReference type="PANTHER" id="PTHR21262">
    <property type="entry name" value="GUANOSINE-3',5'-BIS DIPHOSPHATE 3'-PYROPHOSPHOHYDROLASE"/>
    <property type="match status" value="1"/>
</dbReference>
<dbReference type="CDD" id="cd01668">
    <property type="entry name" value="TGS_RSH"/>
    <property type="match status" value="1"/>
</dbReference>
<evidence type="ECO:0000256" key="4">
    <source>
        <dbReference type="ARBA" id="ARBA00033308"/>
    </source>
</evidence>
<dbReference type="GO" id="GO:0008728">
    <property type="term" value="F:GTP diphosphokinase activity"/>
    <property type="evidence" value="ECO:0007669"/>
    <property type="project" value="TreeGrafter"/>
</dbReference>
<evidence type="ECO:0000256" key="1">
    <source>
        <dbReference type="ARBA" id="ARBA00019852"/>
    </source>
</evidence>
<dbReference type="InterPro" id="IPR043519">
    <property type="entry name" value="NT_sf"/>
</dbReference>
<dbReference type="Pfam" id="PF04607">
    <property type="entry name" value="RelA_SpoT"/>
    <property type="match status" value="1"/>
</dbReference>
<dbReference type="Pfam" id="PF02824">
    <property type="entry name" value="TGS"/>
    <property type="match status" value="1"/>
</dbReference>
<organism evidence="7 8">
    <name type="scientific">Francisella tularensis subsp. novicida (strain ATCC 15482 / CCUG 33449 / U112)</name>
    <dbReference type="NCBI Taxonomy" id="401614"/>
    <lineage>
        <taxon>Bacteria</taxon>
        <taxon>Pseudomonadati</taxon>
        <taxon>Pseudomonadota</taxon>
        <taxon>Gammaproteobacteria</taxon>
        <taxon>Thiotrichales</taxon>
        <taxon>Francisellaceae</taxon>
        <taxon>Francisella</taxon>
    </lineage>
</organism>
<dbReference type="SUPFAM" id="SSF81271">
    <property type="entry name" value="TGS-like"/>
    <property type="match status" value="1"/>
</dbReference>
<dbReference type="Gene3D" id="3.30.460.10">
    <property type="entry name" value="Beta Polymerase, domain 2"/>
    <property type="match status" value="1"/>
</dbReference>
<dbReference type="SUPFAM" id="SSF109604">
    <property type="entry name" value="HD-domain/PDEase-like"/>
    <property type="match status" value="1"/>
</dbReference>
<dbReference type="EMBL" id="CP000439">
    <property type="protein sequence ID" value="ABK90383.1"/>
    <property type="molecule type" value="Genomic_DNA"/>
</dbReference>
<evidence type="ECO:0000256" key="5">
    <source>
        <dbReference type="RuleBase" id="RU003847"/>
    </source>
</evidence>
<comment type="function">
    <text evidence="5">In eubacteria ppGpp (guanosine 3'-diphosphate 5'-diphosphate) is a mediator of the stringent response that coordinates a variety of cellular activities in response to changes in nutritional abundance.</text>
</comment>
<dbReference type="PROSITE" id="PS51880">
    <property type="entry name" value="TGS"/>
    <property type="match status" value="1"/>
</dbReference>
<dbReference type="PANTHER" id="PTHR21262:SF31">
    <property type="entry name" value="GTP PYROPHOSPHOKINASE"/>
    <property type="match status" value="1"/>
</dbReference>
<accession>A0Q818</accession>
<comment type="similarity">
    <text evidence="5">Belongs to the relA/spoT family.</text>
</comment>
<feature type="domain" description="TGS" evidence="6">
    <location>
        <begin position="420"/>
        <end position="481"/>
    </location>
</feature>
<dbReference type="Gene3D" id="3.10.20.30">
    <property type="match status" value="1"/>
</dbReference>
<dbReference type="AlphaFoldDB" id="A0Q818"/>
<dbReference type="FunFam" id="3.10.20.30:FF:000002">
    <property type="entry name" value="GTP pyrophosphokinase (RelA/SpoT)"/>
    <property type="match status" value="1"/>
</dbReference>
<dbReference type="GO" id="GO:0005886">
    <property type="term" value="C:plasma membrane"/>
    <property type="evidence" value="ECO:0007669"/>
    <property type="project" value="TreeGrafter"/>
</dbReference>
<dbReference type="InterPro" id="IPR007685">
    <property type="entry name" value="RelA_SpoT"/>
</dbReference>
<name>A0Q818_FRATN</name>
<dbReference type="Gene3D" id="1.10.3210.10">
    <property type="entry name" value="Hypothetical protein af1432"/>
    <property type="match status" value="1"/>
</dbReference>
<dbReference type="InterPro" id="IPR004095">
    <property type="entry name" value="TGS"/>
</dbReference>